<sequence>MLKKKGKKLFLLTNSPYYFVDGGMRFMLEEYMGCGESWRDLFDVVIAKANKPDFYTSEHPFRCYDFEKDILTFKKVDAFFPEKIYYHGCLKSFLQITKWNGPEVIYFGDHLFSDLRGPSKAGWRTAAIIHELENEIRVQNDDAYRFEQAKFHIIQELLGKLHSTVATSQSSGAFKSLMDELNEERRKVRCTMKNMFNGSFWSYLCLLIWVRSLHLPITFIGMQMFTLVSLRTFCFTQLKLGFMCPMISRSCHIT</sequence>
<evidence type="ECO:0000256" key="4">
    <source>
        <dbReference type="ARBA" id="ARBA00022842"/>
    </source>
</evidence>
<dbReference type="Gene3D" id="3.40.50.1000">
    <property type="entry name" value="HAD superfamily/HAD-like"/>
    <property type="match status" value="1"/>
</dbReference>
<evidence type="ECO:0000256" key="3">
    <source>
        <dbReference type="ARBA" id="ARBA00022801"/>
    </source>
</evidence>
<comment type="caution">
    <text evidence="6">The sequence shown here is derived from an EMBL/GenBank/DDBJ whole genome shotgun (WGS) entry which is preliminary data.</text>
</comment>
<evidence type="ECO:0000256" key="1">
    <source>
        <dbReference type="ARBA" id="ARBA00009589"/>
    </source>
</evidence>
<keyword evidence="5" id="KW-0472">Membrane</keyword>
<dbReference type="PANTHER" id="PTHR12103:SF12">
    <property type="entry name" value="FI20020P1"/>
    <property type="match status" value="1"/>
</dbReference>
<dbReference type="Pfam" id="PF05761">
    <property type="entry name" value="5_nucleotid"/>
    <property type="match status" value="1"/>
</dbReference>
<keyword evidence="3" id="KW-0378">Hydrolase</keyword>
<reference evidence="6 7" key="1">
    <citation type="journal article" date="2023" name="Hortic Res">
        <title>Pangenome of water caltrop reveals structural variations and asymmetric subgenome divergence after allopolyploidization.</title>
        <authorList>
            <person name="Zhang X."/>
            <person name="Chen Y."/>
            <person name="Wang L."/>
            <person name="Yuan Y."/>
            <person name="Fang M."/>
            <person name="Shi L."/>
            <person name="Lu R."/>
            <person name="Comes H.P."/>
            <person name="Ma Y."/>
            <person name="Chen Y."/>
            <person name="Huang G."/>
            <person name="Zhou Y."/>
            <person name="Zheng Z."/>
            <person name="Qiu Y."/>
        </authorList>
    </citation>
    <scope>NUCLEOTIDE SEQUENCE [LARGE SCALE GENOMIC DNA]</scope>
    <source>
        <strain evidence="6">F231</strain>
    </source>
</reference>
<evidence type="ECO:0000313" key="7">
    <source>
        <dbReference type="Proteomes" id="UP001346149"/>
    </source>
</evidence>
<comment type="similarity">
    <text evidence="1">Belongs to the 5'(3')-deoxyribonucleotidase family.</text>
</comment>
<dbReference type="Proteomes" id="UP001346149">
    <property type="component" value="Unassembled WGS sequence"/>
</dbReference>
<dbReference type="EMBL" id="JAXQNO010000019">
    <property type="protein sequence ID" value="KAK4774531.1"/>
    <property type="molecule type" value="Genomic_DNA"/>
</dbReference>
<keyword evidence="4" id="KW-0460">Magnesium</keyword>
<keyword evidence="7" id="KW-1185">Reference proteome</keyword>
<dbReference type="AlphaFoldDB" id="A0AAN7L4I2"/>
<dbReference type="GO" id="GO:0046872">
    <property type="term" value="F:metal ion binding"/>
    <property type="evidence" value="ECO:0007669"/>
    <property type="project" value="UniProtKB-KW"/>
</dbReference>
<dbReference type="InterPro" id="IPR023214">
    <property type="entry name" value="HAD_sf"/>
</dbReference>
<gene>
    <name evidence="6" type="ORF">SAY86_009466</name>
</gene>
<accession>A0AAN7L4I2</accession>
<organism evidence="6 7">
    <name type="scientific">Trapa natans</name>
    <name type="common">Water chestnut</name>
    <dbReference type="NCBI Taxonomy" id="22666"/>
    <lineage>
        <taxon>Eukaryota</taxon>
        <taxon>Viridiplantae</taxon>
        <taxon>Streptophyta</taxon>
        <taxon>Embryophyta</taxon>
        <taxon>Tracheophyta</taxon>
        <taxon>Spermatophyta</taxon>
        <taxon>Magnoliopsida</taxon>
        <taxon>eudicotyledons</taxon>
        <taxon>Gunneridae</taxon>
        <taxon>Pentapetalae</taxon>
        <taxon>rosids</taxon>
        <taxon>malvids</taxon>
        <taxon>Myrtales</taxon>
        <taxon>Lythraceae</taxon>
        <taxon>Trapa</taxon>
    </lineage>
</organism>
<proteinExistence type="inferred from homology"/>
<dbReference type="SUPFAM" id="SSF56784">
    <property type="entry name" value="HAD-like"/>
    <property type="match status" value="1"/>
</dbReference>
<keyword evidence="5" id="KW-0812">Transmembrane</keyword>
<name>A0AAN7L4I2_TRANT</name>
<evidence type="ECO:0000256" key="2">
    <source>
        <dbReference type="ARBA" id="ARBA00022723"/>
    </source>
</evidence>
<dbReference type="PANTHER" id="PTHR12103">
    <property type="entry name" value="5'-NUCLEOTIDASE DOMAIN-CONTAINING"/>
    <property type="match status" value="1"/>
</dbReference>
<keyword evidence="5" id="KW-1133">Transmembrane helix</keyword>
<dbReference type="InterPro" id="IPR008380">
    <property type="entry name" value="HAD-SF_hydro_IG_5-nucl"/>
</dbReference>
<evidence type="ECO:0000313" key="6">
    <source>
        <dbReference type="EMBL" id="KAK4774531.1"/>
    </source>
</evidence>
<keyword evidence="2" id="KW-0479">Metal-binding</keyword>
<evidence type="ECO:0000256" key="5">
    <source>
        <dbReference type="SAM" id="Phobius"/>
    </source>
</evidence>
<dbReference type="InterPro" id="IPR036412">
    <property type="entry name" value="HAD-like_sf"/>
</dbReference>
<protein>
    <submittedName>
        <fullName evidence="6">Uncharacterized protein</fullName>
    </submittedName>
</protein>
<dbReference type="FunFam" id="3.40.50.1000:FF:000126">
    <property type="entry name" value="Cytosolic purine 5-nucleotidase"/>
    <property type="match status" value="1"/>
</dbReference>
<feature type="transmembrane region" description="Helical" evidence="5">
    <location>
        <begin position="195"/>
        <end position="213"/>
    </location>
</feature>
<dbReference type="GO" id="GO:0008253">
    <property type="term" value="F:5'-nucleotidase activity"/>
    <property type="evidence" value="ECO:0007669"/>
    <property type="project" value="TreeGrafter"/>
</dbReference>